<dbReference type="AlphaFoldDB" id="A0A147BE78"/>
<protein>
    <submittedName>
        <fullName evidence="2">Uncharacterized protein</fullName>
    </submittedName>
</protein>
<feature type="non-terminal residue" evidence="2">
    <location>
        <position position="1"/>
    </location>
</feature>
<organism evidence="2">
    <name type="scientific">Ixodes ricinus</name>
    <name type="common">Common tick</name>
    <name type="synonym">Acarus ricinus</name>
    <dbReference type="NCBI Taxonomy" id="34613"/>
    <lineage>
        <taxon>Eukaryota</taxon>
        <taxon>Metazoa</taxon>
        <taxon>Ecdysozoa</taxon>
        <taxon>Arthropoda</taxon>
        <taxon>Chelicerata</taxon>
        <taxon>Arachnida</taxon>
        <taxon>Acari</taxon>
        <taxon>Parasitiformes</taxon>
        <taxon>Ixodida</taxon>
        <taxon>Ixodoidea</taxon>
        <taxon>Ixodidae</taxon>
        <taxon>Ixodinae</taxon>
        <taxon>Ixodes</taxon>
    </lineage>
</organism>
<accession>A0A147BE78</accession>
<proteinExistence type="predicted"/>
<feature type="compositionally biased region" description="Polar residues" evidence="1">
    <location>
        <begin position="1"/>
        <end position="10"/>
    </location>
</feature>
<feature type="region of interest" description="Disordered" evidence="1">
    <location>
        <begin position="1"/>
        <end position="35"/>
    </location>
</feature>
<name>A0A147BE78_IXORI</name>
<reference evidence="2" key="1">
    <citation type="journal article" date="2018" name="PLoS Negl. Trop. Dis.">
        <title>Sialome diversity of ticks revealed by RNAseq of single tick salivary glands.</title>
        <authorList>
            <person name="Perner J."/>
            <person name="Kropackova S."/>
            <person name="Kopacek P."/>
            <person name="Ribeiro J.M."/>
        </authorList>
    </citation>
    <scope>NUCLEOTIDE SEQUENCE</scope>
    <source>
        <strain evidence="2">Siblings of single egg batch collected in Ceske Budejovice</strain>
        <tissue evidence="2">Salivary glands</tissue>
    </source>
</reference>
<feature type="compositionally biased region" description="Basic and acidic residues" evidence="1">
    <location>
        <begin position="19"/>
        <end position="33"/>
    </location>
</feature>
<dbReference type="EMBL" id="GEGO01006323">
    <property type="protein sequence ID" value="JAR89081.1"/>
    <property type="molecule type" value="Transcribed_RNA"/>
</dbReference>
<sequence>KDGNRTQKIPSANAGCFRRKNEKESGRRAEKESRRKVRCVHSAATSSSCSSARQPYFYTMRNPGVFLQSKLGRSYRYRCYRQRFAASSCM</sequence>
<evidence type="ECO:0000313" key="2">
    <source>
        <dbReference type="EMBL" id="JAR89081.1"/>
    </source>
</evidence>
<evidence type="ECO:0000256" key="1">
    <source>
        <dbReference type="SAM" id="MobiDB-lite"/>
    </source>
</evidence>